<keyword evidence="9" id="KW-0130">Cell adhesion</keyword>
<organism evidence="19">
    <name type="scientific">Enterobius vermicularis</name>
    <name type="common">Human pinworm</name>
    <dbReference type="NCBI Taxonomy" id="51028"/>
    <lineage>
        <taxon>Eukaryota</taxon>
        <taxon>Metazoa</taxon>
        <taxon>Ecdysozoa</taxon>
        <taxon>Nematoda</taxon>
        <taxon>Chromadorea</taxon>
        <taxon>Rhabditida</taxon>
        <taxon>Spirurina</taxon>
        <taxon>Oxyuridomorpha</taxon>
        <taxon>Oxyuroidea</taxon>
        <taxon>Oxyuridae</taxon>
        <taxon>Enterobius</taxon>
    </lineage>
</organism>
<dbReference type="PANTHER" id="PTHR47633">
    <property type="entry name" value="IMMUNOGLOBULIN"/>
    <property type="match status" value="1"/>
</dbReference>
<evidence type="ECO:0000256" key="9">
    <source>
        <dbReference type="ARBA" id="ARBA00022889"/>
    </source>
</evidence>
<dbReference type="FunFam" id="2.60.40.10:FF:000080">
    <property type="entry name" value="Myosin light chain kinase, smooth muscle"/>
    <property type="match status" value="2"/>
</dbReference>
<dbReference type="SMART" id="SM00409">
    <property type="entry name" value="IG"/>
    <property type="match status" value="15"/>
</dbReference>
<dbReference type="Gene3D" id="3.30.200.20">
    <property type="entry name" value="Phosphorylase Kinase, domain 1"/>
    <property type="match status" value="1"/>
</dbReference>
<dbReference type="InterPro" id="IPR017441">
    <property type="entry name" value="Protein_kinase_ATP_BS"/>
</dbReference>
<feature type="domain" description="Ig-like" evidence="15">
    <location>
        <begin position="1210"/>
        <end position="1300"/>
    </location>
</feature>
<keyword evidence="8 13" id="KW-0067">ATP-binding</keyword>
<dbReference type="InterPro" id="IPR011009">
    <property type="entry name" value="Kinase-like_dom_sf"/>
</dbReference>
<keyword evidence="7 13" id="KW-0547">Nucleotide-binding</keyword>
<dbReference type="CDD" id="cd00096">
    <property type="entry name" value="Ig"/>
    <property type="match status" value="4"/>
</dbReference>
<evidence type="ECO:0000313" key="18">
    <source>
        <dbReference type="Proteomes" id="UP000274131"/>
    </source>
</evidence>
<feature type="domain" description="Protein kinase" evidence="14">
    <location>
        <begin position="223"/>
        <end position="478"/>
    </location>
</feature>
<feature type="domain" description="Ig-like" evidence="15">
    <location>
        <begin position="771"/>
        <end position="868"/>
    </location>
</feature>
<feature type="domain" description="Ig-like" evidence="15">
    <location>
        <begin position="1313"/>
        <end position="1401"/>
    </location>
</feature>
<dbReference type="InterPro" id="IPR013783">
    <property type="entry name" value="Ig-like_fold"/>
</dbReference>
<dbReference type="GO" id="GO:0045989">
    <property type="term" value="P:positive regulation of striated muscle contraction"/>
    <property type="evidence" value="ECO:0007669"/>
    <property type="project" value="UniProtKB-ARBA"/>
</dbReference>
<dbReference type="InterPro" id="IPR007110">
    <property type="entry name" value="Ig-like_dom"/>
</dbReference>
<evidence type="ECO:0000256" key="4">
    <source>
        <dbReference type="ARBA" id="ARBA00022433"/>
    </source>
</evidence>
<dbReference type="Gene3D" id="2.60.40.10">
    <property type="entry name" value="Immunoglobulins"/>
    <property type="match status" value="17"/>
</dbReference>
<dbReference type="PANTHER" id="PTHR47633:SF7">
    <property type="entry name" value="TITIN HOMOLOG"/>
    <property type="match status" value="1"/>
</dbReference>
<dbReference type="SUPFAM" id="SSF49265">
    <property type="entry name" value="Fibronectin type III"/>
    <property type="match status" value="2"/>
</dbReference>
<dbReference type="PROSITE" id="PS50853">
    <property type="entry name" value="FN3"/>
    <property type="match status" value="2"/>
</dbReference>
<feature type="domain" description="Ig-like" evidence="15">
    <location>
        <begin position="1107"/>
        <end position="1197"/>
    </location>
</feature>
<dbReference type="InterPro" id="IPR003961">
    <property type="entry name" value="FN3_dom"/>
</dbReference>
<dbReference type="FunFam" id="2.60.40.10:FF:001948">
    <property type="entry name" value="Titin homolog"/>
    <property type="match status" value="1"/>
</dbReference>
<dbReference type="EMBL" id="UXUI01009739">
    <property type="protein sequence ID" value="VDD94239.1"/>
    <property type="molecule type" value="Genomic_DNA"/>
</dbReference>
<feature type="domain" description="Ig-like" evidence="15">
    <location>
        <begin position="1634"/>
        <end position="1723"/>
    </location>
</feature>
<evidence type="ECO:0000256" key="7">
    <source>
        <dbReference type="ARBA" id="ARBA00022741"/>
    </source>
</evidence>
<feature type="domain" description="Ig-like" evidence="15">
    <location>
        <begin position="1733"/>
        <end position="1822"/>
    </location>
</feature>
<keyword evidence="6" id="KW-0677">Repeat</keyword>
<evidence type="ECO:0000256" key="2">
    <source>
        <dbReference type="ARBA" id="ARBA00004657"/>
    </source>
</evidence>
<evidence type="ECO:0000259" key="15">
    <source>
        <dbReference type="PROSITE" id="PS50835"/>
    </source>
</evidence>
<dbReference type="InterPro" id="IPR036179">
    <property type="entry name" value="Ig-like_dom_sf"/>
</dbReference>
<dbReference type="FunFam" id="1.10.510.10:FF:000571">
    <property type="entry name" value="Maternal embryonic leucine zipper kinase"/>
    <property type="match status" value="1"/>
</dbReference>
<dbReference type="SUPFAM" id="SSF56112">
    <property type="entry name" value="Protein kinase-like (PK-like)"/>
    <property type="match status" value="1"/>
</dbReference>
<reference evidence="19" key="1">
    <citation type="submission" date="2016-04" db="UniProtKB">
        <authorList>
            <consortium name="WormBaseParasite"/>
        </authorList>
    </citation>
    <scope>IDENTIFICATION</scope>
</reference>
<dbReference type="OrthoDB" id="2152335at2759"/>
<dbReference type="SMART" id="SM00060">
    <property type="entry name" value="FN3"/>
    <property type="match status" value="2"/>
</dbReference>
<dbReference type="SMART" id="SM00406">
    <property type="entry name" value="IGv"/>
    <property type="match status" value="3"/>
</dbReference>
<dbReference type="GO" id="GO:0005524">
    <property type="term" value="F:ATP binding"/>
    <property type="evidence" value="ECO:0007669"/>
    <property type="project" value="UniProtKB-UniRule"/>
</dbReference>
<dbReference type="GO" id="GO:0031672">
    <property type="term" value="C:A band"/>
    <property type="evidence" value="ECO:0007669"/>
    <property type="project" value="UniProtKB-ARBA"/>
</dbReference>
<dbReference type="GO" id="GO:0032982">
    <property type="term" value="C:myosin filament"/>
    <property type="evidence" value="ECO:0007669"/>
    <property type="project" value="UniProtKB-KW"/>
</dbReference>
<protein>
    <submittedName>
        <fullName evidence="19">Myosin light chain kinase, smooth muscle</fullName>
    </submittedName>
</protein>
<dbReference type="InterPro" id="IPR008271">
    <property type="entry name" value="Ser/Thr_kinase_AS"/>
</dbReference>
<evidence type="ECO:0000256" key="3">
    <source>
        <dbReference type="ARBA" id="ARBA00006692"/>
    </source>
</evidence>
<dbReference type="Proteomes" id="UP000274131">
    <property type="component" value="Unassembled WGS sequence"/>
</dbReference>
<evidence type="ECO:0000256" key="6">
    <source>
        <dbReference type="ARBA" id="ARBA00022737"/>
    </source>
</evidence>
<keyword evidence="10" id="KW-1015">Disulfide bond</keyword>
<dbReference type="GO" id="GO:0040017">
    <property type="term" value="P:positive regulation of locomotion"/>
    <property type="evidence" value="ECO:0007669"/>
    <property type="project" value="UniProtKB-ARBA"/>
</dbReference>
<feature type="domain" description="Fibronectin type-III" evidence="16">
    <location>
        <begin position="1424"/>
        <end position="1517"/>
    </location>
</feature>
<feature type="domain" description="Ig-like" evidence="15">
    <location>
        <begin position="886"/>
        <end position="973"/>
    </location>
</feature>
<dbReference type="FunFam" id="2.60.40.10:FF:000032">
    <property type="entry name" value="palladin isoform X1"/>
    <property type="match status" value="4"/>
</dbReference>
<dbReference type="InterPro" id="IPR013106">
    <property type="entry name" value="Ig_V-set"/>
</dbReference>
<evidence type="ECO:0000256" key="13">
    <source>
        <dbReference type="PROSITE-ProRule" id="PRU10141"/>
    </source>
</evidence>
<dbReference type="InterPro" id="IPR000719">
    <property type="entry name" value="Prot_kinase_dom"/>
</dbReference>
<feature type="domain" description="Ig-like" evidence="15">
    <location>
        <begin position="1846"/>
        <end position="1938"/>
    </location>
</feature>
<dbReference type="GO" id="GO:0004672">
    <property type="term" value="F:protein kinase activity"/>
    <property type="evidence" value="ECO:0007669"/>
    <property type="project" value="InterPro"/>
</dbReference>
<feature type="domain" description="Ig-like" evidence="15">
    <location>
        <begin position="672"/>
        <end position="761"/>
    </location>
</feature>
<reference evidence="17 18" key="2">
    <citation type="submission" date="2018-10" db="EMBL/GenBank/DDBJ databases">
        <authorList>
            <consortium name="Pathogen Informatics"/>
        </authorList>
    </citation>
    <scope>NUCLEOTIDE SEQUENCE [LARGE SCALE GENOMIC DNA]</scope>
</reference>
<evidence type="ECO:0000259" key="14">
    <source>
        <dbReference type="PROSITE" id="PS50011"/>
    </source>
</evidence>
<evidence type="ECO:0000256" key="8">
    <source>
        <dbReference type="ARBA" id="ARBA00022840"/>
    </source>
</evidence>
<feature type="binding site" evidence="13">
    <location>
        <position position="252"/>
    </location>
    <ligand>
        <name>ATP</name>
        <dbReference type="ChEBI" id="CHEBI:30616"/>
    </ligand>
</feature>
<dbReference type="GO" id="GO:0060298">
    <property type="term" value="P:positive regulation of sarcomere organization"/>
    <property type="evidence" value="ECO:0007669"/>
    <property type="project" value="UniProtKB-ARBA"/>
</dbReference>
<name>A0A0N4VFQ3_ENTVE</name>
<dbReference type="PROSITE" id="PS50011">
    <property type="entry name" value="PROTEIN_KINASE_DOM"/>
    <property type="match status" value="1"/>
</dbReference>
<proteinExistence type="inferred from homology"/>
<keyword evidence="4" id="KW-0787">Thick filament</keyword>
<feature type="domain" description="Ig-like" evidence="15">
    <location>
        <begin position="557"/>
        <end position="647"/>
    </location>
</feature>
<dbReference type="FunFam" id="2.60.40.10:FF:000557">
    <property type="entry name" value="Myosin binding protein Ha"/>
    <property type="match status" value="1"/>
</dbReference>
<accession>A0A0N4VFQ3</accession>
<feature type="domain" description="Ig-like" evidence="15">
    <location>
        <begin position="1521"/>
        <end position="1612"/>
    </location>
</feature>
<comment type="cofactor">
    <cofactor evidence="1">
        <name>Mg(2+)</name>
        <dbReference type="ChEBI" id="CHEBI:18420"/>
    </cofactor>
</comment>
<feature type="domain" description="Ig-like" evidence="15">
    <location>
        <begin position="1952"/>
        <end position="2042"/>
    </location>
</feature>
<dbReference type="InterPro" id="IPR013098">
    <property type="entry name" value="Ig_I-set"/>
</dbReference>
<dbReference type="Pfam" id="PF00041">
    <property type="entry name" value="fn3"/>
    <property type="match status" value="2"/>
</dbReference>
<dbReference type="InterPro" id="IPR036116">
    <property type="entry name" value="FN3_sf"/>
</dbReference>
<keyword evidence="5" id="KW-0963">Cytoplasm</keyword>
<dbReference type="SMART" id="SM00220">
    <property type="entry name" value="S_TKc"/>
    <property type="match status" value="1"/>
</dbReference>
<dbReference type="PROSITE" id="PS00107">
    <property type="entry name" value="PROTEIN_KINASE_ATP"/>
    <property type="match status" value="1"/>
</dbReference>
<evidence type="ECO:0000256" key="10">
    <source>
        <dbReference type="ARBA" id="ARBA00023157"/>
    </source>
</evidence>
<dbReference type="GO" id="GO:0007155">
    <property type="term" value="P:cell adhesion"/>
    <property type="evidence" value="ECO:0007669"/>
    <property type="project" value="UniProtKB-KW"/>
</dbReference>
<dbReference type="GO" id="GO:0019899">
    <property type="term" value="F:enzyme binding"/>
    <property type="evidence" value="ECO:0007669"/>
    <property type="project" value="UniProtKB-ARBA"/>
</dbReference>
<feature type="domain" description="Fibronectin type-III" evidence="16">
    <location>
        <begin position="78"/>
        <end position="171"/>
    </location>
</feature>
<dbReference type="Pfam" id="PF00069">
    <property type="entry name" value="Pkinase"/>
    <property type="match status" value="1"/>
</dbReference>
<dbReference type="InterPro" id="IPR003599">
    <property type="entry name" value="Ig_sub"/>
</dbReference>
<dbReference type="PRINTS" id="PR00014">
    <property type="entry name" value="FNTYPEIII"/>
</dbReference>
<dbReference type="PROSITE" id="PS00108">
    <property type="entry name" value="PROTEIN_KINASE_ST"/>
    <property type="match status" value="1"/>
</dbReference>
<sequence>MQGSKCKPQPKVQWFDVTGTPITDEITHYTVSTVGNQTTLIIHDIQVQDRGNYVLKVSNEVGEDICEIPIQVADRPIPPGRPIVQDQNVDSVRLLWATTVQDGGNAVRNYTVEMKKESADEWSKAETTKQPFTTLFNLVPGETYRFRVRANNIFGSSEPSEESESVYIRDMTRIVTEPPPKEPFEDETSAAPVDYDRLATETEPIAYRTIDVNRLPNDLQSKYIIMEELGRGAYGTVYRAVERATGKSWAAKVVQVRPGVKKEAVFHEIHMMNQLHHEKLLNLHEAFDLGNEMVLIEELVSGGELYDKIIENDQLMAEEEVRDYIHQILLGVQYMHKNNIVHLDLKPENILLKSANSSDIKIIDFGLARKLDPNKTVKLLFGTPEFCAPEVVNFQPVGLSTDMWTIGVITYVLLSGLSPFLGNNDEETLANVSAADWDFDDSSWDDVSPLAKDFICHLMVKDKAKRMTVGEALKHPWITGPLLSAFNDLSEFVKQSQKPVERGRLPLRQKHDFLSKKRWSDDLLPMGRLAKRGAIFRRLSMDGVFEREITFEVEYAPKVRKQLENIVAKVGDLIATLTCDVDGVPTPKITWFKDNEKVPIRAEKYVTKYSNGIAELSIRNIIEKDAGVYKICATNEIGSIENEATVVVEKAKKKKEKAETKEETSRPEQISPSFIHRLSDRTVKLGSPAILTVRSNSLPEPEVEWFRNGEPVDLNAPKYAFKHDKDRYELEILSCGDEDNGQWKAVGKNEFGVCESSCKLTVEIPMDLKAPEFTATLGIFKIPLKDIKCMEMEVLKLETCVSANPTPEITWYRNNEELPHGSRYTMLFDDKEQVYSLLIMDAYAEDSGKYQCIARNSVGSAETVCNITIQEPQLPPKDAFDDKIPPQFKMLLPNRTVPEGFELTLVCAVTGSPNPSIKWLKNDAEISADACETKYENGVCTLTIPSTKLADFGTYTCTATNPYGTANSTCTVQIQACETVDLKPKFKQQLMDVSAIEGSEIVLECVVYGKPTPTITWYKDGLKLFLENRMLQYTDRKGVSRLNIMNVVKDDSGEYSCEAVNKLGKDFTHCTVKIVETGQNRVRLVTPEPSSRSSSPSMKEVEELRAPVITRPLNDATVYEGNRELFEVEVSANPKPYVEWYHDGKLVAENRTLRTYFDGRIAFLKLYEVQEEHQGQYLCKVTNKLGAAETRCTLVVSPRPGIDDQIPNMPKFVQKLQDVVVKKEDETVTLSCQVHGTPKPDVQWLFNGRAIHNDSNIRIRAFDDNVCTLQISRVGTDCCGVYTAVANNVYGSAHSSAEVSFAQQEETPEVSKPNFVVEPPPKLVVEEGQTLCITCDIAGRPEPEVAWLRKNEAIKNKKVIIKKSGLTHQLIIGAVRIEDEGKYIVIAKNERGEVQKTTDVRVNVKSTREEVKTAAKRDRLPNAPGGTLTAKNVGTNSLALEWEAVSEDGGSQIEGYTVEQRSPDEQSWVEVASCTETTCDIRDLLPNTEYYYRVAAKNKVGLGEYLTMQSPVKTLSEGLKPSFEENLPASLVISESEILEIKASYGGKPKPSVKWYRNGIEINKDNKRVSIVSKDGVSTLVIRNTKAGLDDGLYSCHIKNEDGYAIEETAVTVISTEISEQVVVDETEAVSGIPQIVKPLSNVTVASKQQFVLTCKISGATKCQATWYRNEATILESGRFQLDSAESGTYKLICHSAQPDDTAIYSCLITNSVGVAKSSCEVTVVDRGAQKAPVFEKTLTDSTVIAGTSVTLKCRVTGDPEPQVVWMKDGKRVSTSRRVALRFTEDGYCSLDISNVTSTDTGIYLCSAKNAIGVDCTQAMLTVANEAGPDRHLVTAEPKEQRYSKPEFTRVPAATIESSEGTTGVKLIARAVGNPVPLITWKKDGKEITKGNRLYETRLVGNGEVVLVISYVTIKTAGVFECCATNSEGTVSSESNFIVHSRTHKHPTKEPPRFSIELVDRGVALGQPACLKCAVQGVPEPQVQWFFVDDSRKSAQIKGVLGSAWMEYRRGEICELKTDAVVSTQQGTYQCVAVNDHGRAMSQCYLLVGNPSDEPAGPPRFLRCLRDIWCPLGSEVVFEVEVEGHPLPELLWYHLDEKVVEDRNTKISYTSPSRCELVISNVGLRHLGNYSVQASNVHGILVTTAALNVSTDNKLAEPPIFLQDLQQQRLAVMYDETGALPERGSMGLIPETMKSDREKRAQRNEIKVRGAAPRFVRGLEDLEFHEGDLAALAGKLSKSQWGCFPQILLFFSF</sequence>
<dbReference type="Pfam" id="PF07679">
    <property type="entry name" value="I-set"/>
    <property type="match status" value="15"/>
</dbReference>
<dbReference type="FunFam" id="2.60.40.10:FF:000425">
    <property type="entry name" value="Myosin light chain kinase"/>
    <property type="match status" value="2"/>
</dbReference>
<evidence type="ECO:0000256" key="11">
    <source>
        <dbReference type="ARBA" id="ARBA00023179"/>
    </source>
</evidence>
<evidence type="ECO:0000259" key="16">
    <source>
        <dbReference type="PROSITE" id="PS50853"/>
    </source>
</evidence>
<dbReference type="PROSITE" id="PS50835">
    <property type="entry name" value="IG_LIKE"/>
    <property type="match status" value="13"/>
</dbReference>
<gene>
    <name evidence="17" type="ORF">EVEC_LOCUS8990</name>
</gene>
<dbReference type="SMART" id="SM00408">
    <property type="entry name" value="IGc2"/>
    <property type="match status" value="15"/>
</dbReference>
<dbReference type="FunFam" id="2.60.40.10:FF:000107">
    <property type="entry name" value="Myosin, light chain kinase a"/>
    <property type="match status" value="1"/>
</dbReference>
<dbReference type="InterPro" id="IPR003598">
    <property type="entry name" value="Ig_sub2"/>
</dbReference>
<dbReference type="STRING" id="51028.A0A0N4VFQ3"/>
<dbReference type="SUPFAM" id="SSF48726">
    <property type="entry name" value="Immunoglobulin"/>
    <property type="match status" value="15"/>
</dbReference>
<evidence type="ECO:0000313" key="19">
    <source>
        <dbReference type="WBParaSite" id="EVEC_0000958001-mRNA-1"/>
    </source>
</evidence>
<keyword evidence="11" id="KW-0514">Muscle protein</keyword>
<dbReference type="CDD" id="cd00063">
    <property type="entry name" value="FN3"/>
    <property type="match status" value="2"/>
</dbReference>
<comment type="similarity">
    <text evidence="3">Belongs to the protein kinase superfamily. CAMK Ser/Thr protein kinase family.</text>
</comment>
<evidence type="ECO:0000313" key="17">
    <source>
        <dbReference type="EMBL" id="VDD94239.1"/>
    </source>
</evidence>
<dbReference type="Gene3D" id="1.10.510.10">
    <property type="entry name" value="Transferase(Phosphotransferase) domain 1"/>
    <property type="match status" value="1"/>
</dbReference>
<feature type="domain" description="Ig-like" evidence="15">
    <location>
        <begin position="984"/>
        <end position="1068"/>
    </location>
</feature>
<comment type="subcellular location">
    <subcellularLocation>
        <location evidence="2">Cytoplasm</location>
        <location evidence="2">Myofibril</location>
    </subcellularLocation>
</comment>
<dbReference type="FunFam" id="2.60.40.10:FF:001847">
    <property type="entry name" value="Titin homolog"/>
    <property type="match status" value="1"/>
</dbReference>
<keyword evidence="18" id="KW-1185">Reference proteome</keyword>
<dbReference type="CDD" id="cd14006">
    <property type="entry name" value="STKc_MLCK-like"/>
    <property type="match status" value="1"/>
</dbReference>
<evidence type="ECO:0000256" key="12">
    <source>
        <dbReference type="ARBA" id="ARBA00023319"/>
    </source>
</evidence>
<dbReference type="WBParaSite" id="EVEC_0000958001-mRNA-1">
    <property type="protein sequence ID" value="EVEC_0000958001-mRNA-1"/>
    <property type="gene ID" value="EVEC_0000958001"/>
</dbReference>
<evidence type="ECO:0000256" key="1">
    <source>
        <dbReference type="ARBA" id="ARBA00001946"/>
    </source>
</evidence>
<keyword evidence="12" id="KW-0393">Immunoglobulin domain</keyword>
<evidence type="ECO:0000256" key="5">
    <source>
        <dbReference type="ARBA" id="ARBA00022490"/>
    </source>
</evidence>